<gene>
    <name evidence="2" type="ORF">RYJ27_10960</name>
</gene>
<organism evidence="2 3">
    <name type="scientific">Microbacterium limosum</name>
    <dbReference type="NCBI Taxonomy" id="3079935"/>
    <lineage>
        <taxon>Bacteria</taxon>
        <taxon>Bacillati</taxon>
        <taxon>Actinomycetota</taxon>
        <taxon>Actinomycetes</taxon>
        <taxon>Micrococcales</taxon>
        <taxon>Microbacteriaceae</taxon>
        <taxon>Microbacterium</taxon>
    </lineage>
</organism>
<dbReference type="RefSeq" id="WP_330170340.1">
    <property type="nucleotide sequence ID" value="NZ_CP137080.1"/>
</dbReference>
<sequence length="44" mass="4538">MCPPPPVFPPQRGGAGDEADRKAPLNEVSLEASTSAAGFRTVGR</sequence>
<reference evidence="2 3" key="1">
    <citation type="submission" date="2023-10" db="EMBL/GenBank/DDBJ databases">
        <title>Y20.</title>
        <authorList>
            <person name="Zhang G."/>
            <person name="Ding Y."/>
        </authorList>
    </citation>
    <scope>NUCLEOTIDE SEQUENCE [LARGE SCALE GENOMIC DNA]</scope>
    <source>
        <strain evidence="2 3">Y20</strain>
    </source>
</reference>
<name>A0AAU0MFY5_9MICO</name>
<protein>
    <submittedName>
        <fullName evidence="2">Uncharacterized protein</fullName>
    </submittedName>
</protein>
<evidence type="ECO:0000313" key="3">
    <source>
        <dbReference type="Proteomes" id="UP001329313"/>
    </source>
</evidence>
<dbReference type="AlphaFoldDB" id="A0AAU0MFY5"/>
<dbReference type="EMBL" id="CP137080">
    <property type="protein sequence ID" value="WOQ69209.1"/>
    <property type="molecule type" value="Genomic_DNA"/>
</dbReference>
<feature type="region of interest" description="Disordered" evidence="1">
    <location>
        <begin position="1"/>
        <end position="44"/>
    </location>
</feature>
<evidence type="ECO:0000313" key="2">
    <source>
        <dbReference type="EMBL" id="WOQ69209.1"/>
    </source>
</evidence>
<accession>A0AAU0MFY5</accession>
<evidence type="ECO:0000256" key="1">
    <source>
        <dbReference type="SAM" id="MobiDB-lite"/>
    </source>
</evidence>
<dbReference type="Proteomes" id="UP001329313">
    <property type="component" value="Chromosome"/>
</dbReference>
<dbReference type="KEGG" id="mliy:RYJ27_10960"/>
<keyword evidence="3" id="KW-1185">Reference proteome</keyword>
<proteinExistence type="predicted"/>